<sequence>CSGCSVSQMSDNVTLDLDNRKGIGTCAKCGPETITISTVRSGTYSYYVHNYNERGQNNLKLAASGASVNVYYNDTVTTYNVPNSAADLWTVFGFDNSSGFTAINTMGSDSEFTADVFAPTISEVTAVTTPDNDTTPNYTFSSNEAGEITSGGGCYIANDNDTASTGNNTITFRNSSGGGLVEGTYSNCTIRVTDEAENTSDNLSVSTFTIDTTAPTLTEVTAVPTPTRDNITRYTFTTNKAGTISSTGGCSSSSDNTTAAADQDITITFNALADNIYNCTIIVTDNASNPGTLS</sequence>
<name>A0A382UEC7_9ZZZZ</name>
<reference evidence="1" key="1">
    <citation type="submission" date="2018-05" db="EMBL/GenBank/DDBJ databases">
        <authorList>
            <person name="Lanie J.A."/>
            <person name="Ng W.-L."/>
            <person name="Kazmierczak K.M."/>
            <person name="Andrzejewski T.M."/>
            <person name="Davidsen T.M."/>
            <person name="Wayne K.J."/>
            <person name="Tettelin H."/>
            <person name="Glass J.I."/>
            <person name="Rusch D."/>
            <person name="Podicherti R."/>
            <person name="Tsui H.-C.T."/>
            <person name="Winkler M.E."/>
        </authorList>
    </citation>
    <scope>NUCLEOTIDE SEQUENCE</scope>
</reference>
<evidence type="ECO:0008006" key="2">
    <source>
        <dbReference type="Google" id="ProtNLM"/>
    </source>
</evidence>
<dbReference type="Gene3D" id="2.60.40.10">
    <property type="entry name" value="Immunoglobulins"/>
    <property type="match status" value="1"/>
</dbReference>
<dbReference type="InterPro" id="IPR013783">
    <property type="entry name" value="Ig-like_fold"/>
</dbReference>
<proteinExistence type="predicted"/>
<evidence type="ECO:0000313" key="1">
    <source>
        <dbReference type="EMBL" id="SVD32078.1"/>
    </source>
</evidence>
<feature type="non-terminal residue" evidence="1">
    <location>
        <position position="294"/>
    </location>
</feature>
<dbReference type="EMBL" id="UINC01143260">
    <property type="protein sequence ID" value="SVD32078.1"/>
    <property type="molecule type" value="Genomic_DNA"/>
</dbReference>
<gene>
    <name evidence="1" type="ORF">METZ01_LOCUS384932</name>
</gene>
<protein>
    <recommendedName>
        <fullName evidence="2">Bacterial Ig-like domain-containing protein</fullName>
    </recommendedName>
</protein>
<accession>A0A382UEC7</accession>
<dbReference type="AlphaFoldDB" id="A0A382UEC7"/>
<feature type="non-terminal residue" evidence="1">
    <location>
        <position position="1"/>
    </location>
</feature>
<organism evidence="1">
    <name type="scientific">marine metagenome</name>
    <dbReference type="NCBI Taxonomy" id="408172"/>
    <lineage>
        <taxon>unclassified sequences</taxon>
        <taxon>metagenomes</taxon>
        <taxon>ecological metagenomes</taxon>
    </lineage>
</organism>